<feature type="compositionally biased region" description="Basic and acidic residues" evidence="5">
    <location>
        <begin position="133"/>
        <end position="146"/>
    </location>
</feature>
<feature type="region of interest" description="Disordered" evidence="5">
    <location>
        <begin position="1"/>
        <end position="184"/>
    </location>
</feature>
<evidence type="ECO:0000313" key="8">
    <source>
        <dbReference type="Proteomes" id="UP000314987"/>
    </source>
</evidence>
<reference evidence="7" key="3">
    <citation type="submission" date="2025-09" db="UniProtKB">
        <authorList>
            <consortium name="Ensembl"/>
        </authorList>
    </citation>
    <scope>IDENTIFICATION</scope>
</reference>
<comment type="subcellular location">
    <subcellularLocation>
        <location evidence="1">Cell projection</location>
        <location evidence="1">Cilium</location>
    </subcellularLocation>
</comment>
<dbReference type="InterPro" id="IPR025254">
    <property type="entry name" value="CCDC113/CCDC96_CC"/>
</dbReference>
<keyword evidence="3" id="KW-0966">Cell projection</keyword>
<dbReference type="OrthoDB" id="10254794at2759"/>
<dbReference type="AlphaFoldDB" id="A0A4X2M5U8"/>
<feature type="coiled-coil region" evidence="4">
    <location>
        <begin position="333"/>
        <end position="396"/>
    </location>
</feature>
<feature type="domain" description="CCDC113/CCDC96 coiled-coil" evidence="6">
    <location>
        <begin position="334"/>
        <end position="508"/>
    </location>
</feature>
<dbReference type="GO" id="GO:0036064">
    <property type="term" value="C:ciliary basal body"/>
    <property type="evidence" value="ECO:0007669"/>
    <property type="project" value="TreeGrafter"/>
</dbReference>
<keyword evidence="2 4" id="KW-0175">Coiled coil</keyword>
<dbReference type="GO" id="GO:0005930">
    <property type="term" value="C:axoneme"/>
    <property type="evidence" value="ECO:0007669"/>
    <property type="project" value="TreeGrafter"/>
</dbReference>
<dbReference type="OMA" id="NGEWDED"/>
<dbReference type="STRING" id="29139.ENSVURP00010028915"/>
<keyword evidence="8" id="KW-1185">Reference proteome</keyword>
<evidence type="ECO:0000313" key="7">
    <source>
        <dbReference type="Ensembl" id="ENSVURP00010028915.1"/>
    </source>
</evidence>
<accession>A0A4X2M5U8</accession>
<evidence type="ECO:0000256" key="2">
    <source>
        <dbReference type="ARBA" id="ARBA00023054"/>
    </source>
</evidence>
<proteinExistence type="predicted"/>
<feature type="compositionally biased region" description="Basic and acidic residues" evidence="5">
    <location>
        <begin position="37"/>
        <end position="57"/>
    </location>
</feature>
<evidence type="ECO:0000256" key="1">
    <source>
        <dbReference type="ARBA" id="ARBA00004138"/>
    </source>
</evidence>
<feature type="compositionally biased region" description="Acidic residues" evidence="5">
    <location>
        <begin position="165"/>
        <end position="181"/>
    </location>
</feature>
<reference evidence="8" key="1">
    <citation type="submission" date="2018-12" db="EMBL/GenBank/DDBJ databases">
        <authorList>
            <person name="Yazar S."/>
        </authorList>
    </citation>
    <scope>NUCLEOTIDE SEQUENCE [LARGE SCALE GENOMIC DNA]</scope>
</reference>
<dbReference type="Proteomes" id="UP000314987">
    <property type="component" value="Unassembled WGS sequence"/>
</dbReference>
<dbReference type="GO" id="GO:0060271">
    <property type="term" value="P:cilium assembly"/>
    <property type="evidence" value="ECO:0007669"/>
    <property type="project" value="TreeGrafter"/>
</dbReference>
<sequence>MELTEETPIKAQAPLETAEQKSVEVPDASEAGNPEGGRPEEMASKAEPSEGGERSEAAEIEPASMEEAEEAEEDEDEADEDEGEADEDEGKADENEGEADEDEGKAAAEEMPPAFSEAEAGETGAGGVPESVEGLHDDWLERDEARWTVGENMTESDEFLVSYDKDEDAYEQEEEAEEASDEELKLQEQQLRSELMEQYHGLLSERNRIHQYNIHLQHKISQALRKKKSAEPSVEVTETTPVEQDTPEKEQAYQRHLGSLGELKKQHVEDVEWYQHELEQLRQHCQEKVAQVEKEWKAFQALKRQVMLQAMGSCLPGGKPAALREVEQIQAIEDRKEKEMSAARLENVQLKQSLMLLEARMKAQEEMTEGLHLIDFEQLKIENQTFNEKVEERNEELLKLHYKVTSNVQIITHVKEKLQFVELGNLRLKSELMDIDAQVAQKRDILTKAKKARDSLRVDNVKLHQKCGLLGKEMLLRDLEQKVDQTELLSQRLETLKRQHAGLTLSCKGLKQKIKESKAFLPS</sequence>
<evidence type="ECO:0000256" key="4">
    <source>
        <dbReference type="SAM" id="Coils"/>
    </source>
</evidence>
<dbReference type="InterPro" id="IPR051885">
    <property type="entry name" value="CC_CF"/>
</dbReference>
<evidence type="ECO:0000259" key="6">
    <source>
        <dbReference type="Pfam" id="PF13870"/>
    </source>
</evidence>
<evidence type="ECO:0000256" key="5">
    <source>
        <dbReference type="SAM" id="MobiDB-lite"/>
    </source>
</evidence>
<dbReference type="Ensembl" id="ENSVURT00010032947.1">
    <property type="protein sequence ID" value="ENSVURP00010028915.1"/>
    <property type="gene ID" value="ENSVURG00010022142.1"/>
</dbReference>
<dbReference type="Pfam" id="PF13870">
    <property type="entry name" value="CCDC113_CCDC96_CC"/>
    <property type="match status" value="1"/>
</dbReference>
<evidence type="ECO:0000256" key="3">
    <source>
        <dbReference type="ARBA" id="ARBA00023273"/>
    </source>
</evidence>
<dbReference type="PANTHER" id="PTHR15654:SF1">
    <property type="entry name" value="COILED-COIL DOMAIN-CONTAINING PROTEIN 96"/>
    <property type="match status" value="1"/>
</dbReference>
<feature type="compositionally biased region" description="Acidic residues" evidence="5">
    <location>
        <begin position="64"/>
        <end position="103"/>
    </location>
</feature>
<dbReference type="PANTHER" id="PTHR15654">
    <property type="entry name" value="COILED-COIL DOMAIN-CONTAINING PROTEIN 113-RELATED"/>
    <property type="match status" value="1"/>
</dbReference>
<dbReference type="GeneTree" id="ENSGT00940000154521"/>
<name>A0A4X2M5U8_VOMUR</name>
<organism evidence="7 8">
    <name type="scientific">Vombatus ursinus</name>
    <name type="common">Common wombat</name>
    <dbReference type="NCBI Taxonomy" id="29139"/>
    <lineage>
        <taxon>Eukaryota</taxon>
        <taxon>Metazoa</taxon>
        <taxon>Chordata</taxon>
        <taxon>Craniata</taxon>
        <taxon>Vertebrata</taxon>
        <taxon>Euteleostomi</taxon>
        <taxon>Mammalia</taxon>
        <taxon>Metatheria</taxon>
        <taxon>Diprotodontia</taxon>
        <taxon>Vombatidae</taxon>
        <taxon>Vombatus</taxon>
    </lineage>
</organism>
<gene>
    <name evidence="7" type="primary">CFAP184</name>
</gene>
<reference evidence="7" key="2">
    <citation type="submission" date="2025-08" db="UniProtKB">
        <authorList>
            <consortium name="Ensembl"/>
        </authorList>
    </citation>
    <scope>IDENTIFICATION</scope>
</reference>
<feature type="region of interest" description="Disordered" evidence="5">
    <location>
        <begin position="225"/>
        <end position="248"/>
    </location>
</feature>
<dbReference type="CTD" id="257236"/>
<protein>
    <recommendedName>
        <fullName evidence="6">CCDC113/CCDC96 coiled-coil domain-containing protein</fullName>
    </recommendedName>
</protein>